<dbReference type="InterPro" id="IPR047647">
    <property type="entry name" value="ISAs1_transpos"/>
</dbReference>
<gene>
    <name evidence="2" type="ORF">AB6A68_02305</name>
</gene>
<dbReference type="InterPro" id="IPR002559">
    <property type="entry name" value="Transposase_11"/>
</dbReference>
<dbReference type="RefSeq" id="WP_369084163.1">
    <property type="nucleotide sequence ID" value="NZ_JBFSHR010000005.1"/>
</dbReference>
<dbReference type="NCBIfam" id="NF033564">
    <property type="entry name" value="transpos_ISAs1"/>
    <property type="match status" value="1"/>
</dbReference>
<dbReference type="PANTHER" id="PTHR30298:SF0">
    <property type="entry name" value="PROTEIN YBFL-RELATED"/>
    <property type="match status" value="1"/>
</dbReference>
<evidence type="ECO:0000313" key="3">
    <source>
        <dbReference type="Proteomes" id="UP001560267"/>
    </source>
</evidence>
<dbReference type="Pfam" id="PF01609">
    <property type="entry name" value="DDE_Tnp_1"/>
    <property type="match status" value="1"/>
</dbReference>
<feature type="domain" description="Transposase IS4-like" evidence="1">
    <location>
        <begin position="33"/>
        <end position="104"/>
    </location>
</feature>
<organism evidence="2 3">
    <name type="scientific">Ferrimicrobium acidiphilum</name>
    <dbReference type="NCBI Taxonomy" id="121039"/>
    <lineage>
        <taxon>Bacteria</taxon>
        <taxon>Bacillati</taxon>
        <taxon>Actinomycetota</taxon>
        <taxon>Acidimicrobiia</taxon>
        <taxon>Acidimicrobiales</taxon>
        <taxon>Acidimicrobiaceae</taxon>
        <taxon>Ferrimicrobium</taxon>
    </lineage>
</organism>
<accession>A0ABV3XZJ6</accession>
<dbReference type="EMBL" id="JBFSHR010000005">
    <property type="protein sequence ID" value="MEX6428670.1"/>
    <property type="molecule type" value="Genomic_DNA"/>
</dbReference>
<evidence type="ECO:0000313" key="2">
    <source>
        <dbReference type="EMBL" id="MEX6428670.1"/>
    </source>
</evidence>
<name>A0ABV3XZJ6_9ACTN</name>
<keyword evidence="3" id="KW-1185">Reference proteome</keyword>
<comment type="caution">
    <text evidence="2">The sequence shown here is derived from an EMBL/GenBank/DDBJ whole genome shotgun (WGS) entry which is preliminary data.</text>
</comment>
<dbReference type="Proteomes" id="UP001560267">
    <property type="component" value="Unassembled WGS sequence"/>
</dbReference>
<dbReference type="PANTHER" id="PTHR30298">
    <property type="entry name" value="H REPEAT-ASSOCIATED PREDICTED TRANSPOSASE"/>
    <property type="match status" value="1"/>
</dbReference>
<protein>
    <submittedName>
        <fullName evidence="2">ISAs1 family transposase</fullName>
    </submittedName>
</protein>
<reference evidence="2 3" key="1">
    <citation type="submission" date="2024-07" db="EMBL/GenBank/DDBJ databases">
        <title>Draft Genome Sequence of Ferrimicrobium acidiphilum Strain YE2023, Isolated from a Pulp of Bioleach Reactor.</title>
        <authorList>
            <person name="Elkina Y.A."/>
            <person name="Bulaeva A.G."/>
            <person name="Beletsky A.V."/>
            <person name="Mardanov A.V."/>
        </authorList>
    </citation>
    <scope>NUCLEOTIDE SEQUENCE [LARGE SCALE GENOMIC DNA]</scope>
    <source>
        <strain evidence="2 3">YE2023</strain>
    </source>
</reference>
<evidence type="ECO:0000259" key="1">
    <source>
        <dbReference type="Pfam" id="PF01609"/>
    </source>
</evidence>
<dbReference type="InterPro" id="IPR051698">
    <property type="entry name" value="Transposase_11-like"/>
</dbReference>
<proteinExistence type="predicted"/>
<sequence>MKVADIPKKLAVKLGFPSASQVVAVIRERADLKDCLKSTETSYYVTDLTSAKASPKHLASYIRAHWGIENRSHWVRDRVFDEDRSQVRVGGAPQTLAALRNLAISLLRLSGFKSIASALRWVAWDHTRGLALMGL</sequence>